<evidence type="ECO:0000313" key="2">
    <source>
        <dbReference type="EMBL" id="EWG53055.1"/>
    </source>
</evidence>
<feature type="transmembrane region" description="Helical" evidence="1">
    <location>
        <begin position="43"/>
        <end position="63"/>
    </location>
</feature>
<accession>W7MZ31</accession>
<sequence length="69" mass="7343">MSTSIQQELFGDLCHPRLGSRSTQKAPSEASLAPVLVLVPKSYGSFTQVCSFAFTFAFAFVGLSKLAGI</sequence>
<evidence type="ECO:0000256" key="1">
    <source>
        <dbReference type="SAM" id="Phobius"/>
    </source>
</evidence>
<gene>
    <name evidence="2" type="ORF">FVEG_11566</name>
</gene>
<dbReference type="VEuPathDB" id="FungiDB:FVEG_11566"/>
<keyword evidence="1" id="KW-1133">Transmembrane helix</keyword>
<dbReference type="EMBL" id="DS022258">
    <property type="protein sequence ID" value="EWG53055.1"/>
    <property type="molecule type" value="Genomic_DNA"/>
</dbReference>
<proteinExistence type="predicted"/>
<keyword evidence="3" id="KW-1185">Reference proteome</keyword>
<dbReference type="Proteomes" id="UP000009096">
    <property type="component" value="Chromosome 7"/>
</dbReference>
<name>W7MZ31_GIBM7</name>
<reference evidence="2 3" key="1">
    <citation type="journal article" date="2010" name="Nature">
        <title>Comparative genomics reveals mobile pathogenicity chromosomes in Fusarium.</title>
        <authorList>
            <person name="Ma L.J."/>
            <person name="van der Does H.C."/>
            <person name="Borkovich K.A."/>
            <person name="Coleman J.J."/>
            <person name="Daboussi M.J."/>
            <person name="Di Pietro A."/>
            <person name="Dufresne M."/>
            <person name="Freitag M."/>
            <person name="Grabherr M."/>
            <person name="Henrissat B."/>
            <person name="Houterman P.M."/>
            <person name="Kang S."/>
            <person name="Shim W.B."/>
            <person name="Woloshuk C."/>
            <person name="Xie X."/>
            <person name="Xu J.R."/>
            <person name="Antoniw J."/>
            <person name="Baker S.E."/>
            <person name="Bluhm B.H."/>
            <person name="Breakspear A."/>
            <person name="Brown D.W."/>
            <person name="Butchko R.A."/>
            <person name="Chapman S."/>
            <person name="Coulson R."/>
            <person name="Coutinho P.M."/>
            <person name="Danchin E.G."/>
            <person name="Diener A."/>
            <person name="Gale L.R."/>
            <person name="Gardiner D.M."/>
            <person name="Goff S."/>
            <person name="Hammond-Kosack K.E."/>
            <person name="Hilburn K."/>
            <person name="Hua-Van A."/>
            <person name="Jonkers W."/>
            <person name="Kazan K."/>
            <person name="Kodira C.D."/>
            <person name="Koehrsen M."/>
            <person name="Kumar L."/>
            <person name="Lee Y.H."/>
            <person name="Li L."/>
            <person name="Manners J.M."/>
            <person name="Miranda-Saavedra D."/>
            <person name="Mukherjee M."/>
            <person name="Park G."/>
            <person name="Park J."/>
            <person name="Park S.Y."/>
            <person name="Proctor R.H."/>
            <person name="Regev A."/>
            <person name="Ruiz-Roldan M.C."/>
            <person name="Sain D."/>
            <person name="Sakthikumar S."/>
            <person name="Sykes S."/>
            <person name="Schwartz D.C."/>
            <person name="Turgeon B.G."/>
            <person name="Wapinski I."/>
            <person name="Yoder O."/>
            <person name="Young S."/>
            <person name="Zeng Q."/>
            <person name="Zhou S."/>
            <person name="Galagan J."/>
            <person name="Cuomo C.A."/>
            <person name="Kistler H.C."/>
            <person name="Rep M."/>
        </authorList>
    </citation>
    <scope>NUCLEOTIDE SEQUENCE [LARGE SCALE GENOMIC DNA]</scope>
    <source>
        <strain evidence="3">M3125 / FGSC 7600</strain>
    </source>
</reference>
<dbReference type="KEGG" id="fvr:FVEG_11566"/>
<keyword evidence="1" id="KW-0472">Membrane</keyword>
<protein>
    <submittedName>
        <fullName evidence="2">Uncharacterized protein</fullName>
    </submittedName>
</protein>
<keyword evidence="1" id="KW-0812">Transmembrane</keyword>
<dbReference type="RefSeq" id="XP_018759246.1">
    <property type="nucleotide sequence ID" value="XM_018900872.1"/>
</dbReference>
<dbReference type="EMBL" id="CM000584">
    <property type="protein sequence ID" value="EWG53055.1"/>
    <property type="molecule type" value="Genomic_DNA"/>
</dbReference>
<organism evidence="2 3">
    <name type="scientific">Gibberella moniliformis (strain M3125 / FGSC 7600)</name>
    <name type="common">Maize ear and stalk rot fungus</name>
    <name type="synonym">Fusarium verticillioides</name>
    <dbReference type="NCBI Taxonomy" id="334819"/>
    <lineage>
        <taxon>Eukaryota</taxon>
        <taxon>Fungi</taxon>
        <taxon>Dikarya</taxon>
        <taxon>Ascomycota</taxon>
        <taxon>Pezizomycotina</taxon>
        <taxon>Sordariomycetes</taxon>
        <taxon>Hypocreomycetidae</taxon>
        <taxon>Hypocreales</taxon>
        <taxon>Nectriaceae</taxon>
        <taxon>Fusarium</taxon>
        <taxon>Fusarium fujikuroi species complex</taxon>
    </lineage>
</organism>
<dbReference type="GeneID" id="30069073"/>
<evidence type="ECO:0000313" key="3">
    <source>
        <dbReference type="Proteomes" id="UP000009096"/>
    </source>
</evidence>
<dbReference type="HOGENOM" id="CLU_2776126_0_0_1"/>
<dbReference type="AlphaFoldDB" id="W7MZ31"/>